<evidence type="ECO:0000313" key="2">
    <source>
        <dbReference type="Proteomes" id="UP000051015"/>
    </source>
</evidence>
<gene>
    <name evidence="1" type="ORF">FC19_GL001452</name>
</gene>
<protein>
    <submittedName>
        <fullName evidence="1">Uncharacterized protein</fullName>
    </submittedName>
</protein>
<dbReference type="RefSeq" id="WP_057876412.1">
    <property type="nucleotide sequence ID" value="NZ_AYZD01000018.1"/>
</dbReference>
<organism evidence="1 2">
    <name type="scientific">Liquorilactobacillus aquaticus DSM 21051</name>
    <dbReference type="NCBI Taxonomy" id="1423725"/>
    <lineage>
        <taxon>Bacteria</taxon>
        <taxon>Bacillati</taxon>
        <taxon>Bacillota</taxon>
        <taxon>Bacilli</taxon>
        <taxon>Lactobacillales</taxon>
        <taxon>Lactobacillaceae</taxon>
        <taxon>Liquorilactobacillus</taxon>
    </lineage>
</organism>
<reference evidence="1 2" key="1">
    <citation type="journal article" date="2015" name="Genome Announc.">
        <title>Expanding the biotechnology potential of lactobacilli through comparative genomics of 213 strains and associated genera.</title>
        <authorList>
            <person name="Sun Z."/>
            <person name="Harris H.M."/>
            <person name="McCann A."/>
            <person name="Guo C."/>
            <person name="Argimon S."/>
            <person name="Zhang W."/>
            <person name="Yang X."/>
            <person name="Jeffery I.B."/>
            <person name="Cooney J.C."/>
            <person name="Kagawa T.F."/>
            <person name="Liu W."/>
            <person name="Song Y."/>
            <person name="Salvetti E."/>
            <person name="Wrobel A."/>
            <person name="Rasinkangas P."/>
            <person name="Parkhill J."/>
            <person name="Rea M.C."/>
            <person name="O'Sullivan O."/>
            <person name="Ritari J."/>
            <person name="Douillard F.P."/>
            <person name="Paul Ross R."/>
            <person name="Yang R."/>
            <person name="Briner A.E."/>
            <person name="Felis G.E."/>
            <person name="de Vos W.M."/>
            <person name="Barrangou R."/>
            <person name="Klaenhammer T.R."/>
            <person name="Caufield P.W."/>
            <person name="Cui Y."/>
            <person name="Zhang H."/>
            <person name="O'Toole P.W."/>
        </authorList>
    </citation>
    <scope>NUCLEOTIDE SEQUENCE [LARGE SCALE GENOMIC DNA]</scope>
    <source>
        <strain evidence="1 2">DSM 21051</strain>
    </source>
</reference>
<accession>A0A0R2D7J4</accession>
<keyword evidence="2" id="KW-1185">Reference proteome</keyword>
<dbReference type="PATRIC" id="fig|1423725.3.peg.1493"/>
<dbReference type="STRING" id="1423725.FC19_GL001452"/>
<proteinExistence type="predicted"/>
<sequence>MNFSFYNVYIEKNSNLTYLSLNNLLDHISVQNPRNKTVKLDDDCYYSLPQYIAINNQCRIFWLGKFLKNKPYNGHIGSDNIEEIVGDAYQPVICLYDEVHRMLVVEGTIAGPKKKGIENFLNSYICKENEGNDNYYHVKLIQQRSEKGLEIVDNDTEILRILIQVKINDYNVQNFINQDEDDEEQNFIGTLLGRNVEFGNEFGANVLTLEFKKGRYAGDLDNTIINLMQAINSEDISLLSGLIDVRLGNGTKTQIDLRQRKFINFYKNVGDITGFDALMIVLRDALTNNEFSDDAINYSLEHYAGEISDCNDAVAYKDIPYGGLEDEENEEIEEEA</sequence>
<dbReference type="EMBL" id="AYZD01000018">
    <property type="protein sequence ID" value="KRM95971.1"/>
    <property type="molecule type" value="Genomic_DNA"/>
</dbReference>
<dbReference type="Proteomes" id="UP000051015">
    <property type="component" value="Unassembled WGS sequence"/>
</dbReference>
<evidence type="ECO:0000313" key="1">
    <source>
        <dbReference type="EMBL" id="KRM95971.1"/>
    </source>
</evidence>
<dbReference type="OrthoDB" id="2967212at2"/>
<comment type="caution">
    <text evidence="1">The sequence shown here is derived from an EMBL/GenBank/DDBJ whole genome shotgun (WGS) entry which is preliminary data.</text>
</comment>
<name>A0A0R2D7J4_9LACO</name>
<dbReference type="AlphaFoldDB" id="A0A0R2D7J4"/>